<dbReference type="Proteomes" id="UP001161757">
    <property type="component" value="Unassembled WGS sequence"/>
</dbReference>
<accession>A0AAN6IWE4</accession>
<dbReference type="GO" id="GO:0030687">
    <property type="term" value="C:preribosome, large subunit precursor"/>
    <property type="evidence" value="ECO:0007669"/>
    <property type="project" value="TreeGrafter"/>
</dbReference>
<feature type="compositionally biased region" description="Basic residues" evidence="1">
    <location>
        <begin position="117"/>
        <end position="129"/>
    </location>
</feature>
<reference evidence="3" key="1">
    <citation type="submission" date="2023-01" db="EMBL/GenBank/DDBJ databases">
        <title>Exophiala dermititidis isolated from Cystic Fibrosis Patient.</title>
        <authorList>
            <person name="Kurbessoian T."/>
            <person name="Crocker A."/>
            <person name="Murante D."/>
            <person name="Hogan D.A."/>
            <person name="Stajich J.E."/>
        </authorList>
    </citation>
    <scope>NUCLEOTIDE SEQUENCE</scope>
    <source>
        <strain evidence="3">Ex8</strain>
    </source>
</reference>
<proteinExistence type="predicted"/>
<dbReference type="EMBL" id="JAJGCB010000004">
    <property type="protein sequence ID" value="KAJ8993152.1"/>
    <property type="molecule type" value="Genomic_DNA"/>
</dbReference>
<feature type="compositionally biased region" description="Basic residues" evidence="1">
    <location>
        <begin position="84"/>
        <end position="108"/>
    </location>
</feature>
<feature type="domain" description="DUF2423" evidence="2">
    <location>
        <begin position="1"/>
        <end position="44"/>
    </location>
</feature>
<protein>
    <recommendedName>
        <fullName evidence="2">DUF2423 domain-containing protein</fullName>
    </recommendedName>
</protein>
<dbReference type="PANTHER" id="PTHR28219">
    <property type="entry name" value="UPF0642 PROTEIN YBL028C"/>
    <property type="match status" value="1"/>
</dbReference>
<gene>
    <name evidence="3" type="ORF">HRR80_003184</name>
</gene>
<evidence type="ECO:0000313" key="4">
    <source>
        <dbReference type="Proteomes" id="UP001161757"/>
    </source>
</evidence>
<evidence type="ECO:0000256" key="1">
    <source>
        <dbReference type="SAM" id="MobiDB-lite"/>
    </source>
</evidence>
<organism evidence="3 4">
    <name type="scientific">Exophiala dermatitidis</name>
    <name type="common">Black yeast-like fungus</name>
    <name type="synonym">Wangiella dermatitidis</name>
    <dbReference type="NCBI Taxonomy" id="5970"/>
    <lineage>
        <taxon>Eukaryota</taxon>
        <taxon>Fungi</taxon>
        <taxon>Dikarya</taxon>
        <taxon>Ascomycota</taxon>
        <taxon>Pezizomycotina</taxon>
        <taxon>Eurotiomycetes</taxon>
        <taxon>Chaetothyriomycetidae</taxon>
        <taxon>Chaetothyriales</taxon>
        <taxon>Herpotrichiellaceae</taxon>
        <taxon>Exophiala</taxon>
    </lineage>
</organism>
<name>A0AAN6IWE4_EXODE</name>
<evidence type="ECO:0000313" key="3">
    <source>
        <dbReference type="EMBL" id="KAJ8993152.1"/>
    </source>
</evidence>
<feature type="region of interest" description="Disordered" evidence="1">
    <location>
        <begin position="39"/>
        <end position="129"/>
    </location>
</feature>
<comment type="caution">
    <text evidence="3">The sequence shown here is derived from an EMBL/GenBank/DDBJ whole genome shotgun (WGS) entry which is preliminary data.</text>
</comment>
<dbReference type="InterPro" id="IPR019434">
    <property type="entry name" value="DUF2423"/>
</dbReference>
<dbReference type="AlphaFoldDB" id="A0AAN6IWE4"/>
<dbReference type="PANTHER" id="PTHR28219:SF1">
    <property type="entry name" value="UPF0642 PROTEIN YBL028C"/>
    <property type="match status" value="1"/>
</dbReference>
<sequence>MAKSARASVVKRNHRNLRAKVFGPAHDARTARLSAKLQELAAKPRPTDDKVMEVETSAEQETEDQYPHEGGEDVDMDVDTQGAKTKRAKSQSRADKKQHRVSKKKAKHQMVFASERARRRKAASKPKSK</sequence>
<dbReference type="Pfam" id="PF10338">
    <property type="entry name" value="YBL028C_N"/>
    <property type="match status" value="1"/>
</dbReference>
<evidence type="ECO:0000259" key="2">
    <source>
        <dbReference type="Pfam" id="PF10338"/>
    </source>
</evidence>